<name>A0A817T297_9BILA</name>
<evidence type="ECO:0000256" key="4">
    <source>
        <dbReference type="PROSITE-ProRule" id="PRU00108"/>
    </source>
</evidence>
<dbReference type="Gene3D" id="1.10.10.60">
    <property type="entry name" value="Homeodomain-like"/>
    <property type="match status" value="1"/>
</dbReference>
<protein>
    <recommendedName>
        <fullName evidence="5">Homeobox domain-containing protein</fullName>
    </recommendedName>
</protein>
<dbReference type="CDD" id="cd00086">
    <property type="entry name" value="homeodomain"/>
    <property type="match status" value="1"/>
</dbReference>
<dbReference type="Proteomes" id="UP000663833">
    <property type="component" value="Unassembled WGS sequence"/>
</dbReference>
<accession>A0A817T297</accession>
<feature type="DNA-binding region" description="Homeobox" evidence="4">
    <location>
        <begin position="5"/>
        <end position="64"/>
    </location>
</feature>
<evidence type="ECO:0000313" key="10">
    <source>
        <dbReference type="EMBL" id="CAF4600628.1"/>
    </source>
</evidence>
<dbReference type="EMBL" id="CAJOBR010001811">
    <property type="protein sequence ID" value="CAF4637223.1"/>
    <property type="molecule type" value="Genomic_DNA"/>
</dbReference>
<dbReference type="AlphaFoldDB" id="A0A817T297"/>
<evidence type="ECO:0000313" key="9">
    <source>
        <dbReference type="EMBL" id="CAF4442221.1"/>
    </source>
</evidence>
<proteinExistence type="predicted"/>
<dbReference type="Proteomes" id="UP000663851">
    <property type="component" value="Unassembled WGS sequence"/>
</dbReference>
<reference evidence="6" key="1">
    <citation type="submission" date="2021-02" db="EMBL/GenBank/DDBJ databases">
        <authorList>
            <person name="Nowell W R."/>
        </authorList>
    </citation>
    <scope>NUCLEOTIDE SEQUENCE</scope>
</reference>
<evidence type="ECO:0000259" key="5">
    <source>
        <dbReference type="PROSITE" id="PS50071"/>
    </source>
</evidence>
<dbReference type="SUPFAM" id="SSF46689">
    <property type="entry name" value="Homeodomain-like"/>
    <property type="match status" value="1"/>
</dbReference>
<dbReference type="EMBL" id="CAJOBQ010003274">
    <property type="protein sequence ID" value="CAF4600628.1"/>
    <property type="molecule type" value="Genomic_DNA"/>
</dbReference>
<dbReference type="GO" id="GO:0003677">
    <property type="term" value="F:DNA binding"/>
    <property type="evidence" value="ECO:0007669"/>
    <property type="project" value="UniProtKB-UniRule"/>
</dbReference>
<keyword evidence="1 4" id="KW-0238">DNA-binding</keyword>
<gene>
    <name evidence="7" type="ORF">FME351_LOCUS21908</name>
    <name evidence="8" type="ORF">GRG538_LOCUS32033</name>
    <name evidence="9" type="ORF">HFQ381_LOCUS23224</name>
    <name evidence="6" type="ORF">LUA448_LOCUS8029</name>
    <name evidence="11" type="ORF">QYT958_LOCUS13880</name>
    <name evidence="10" type="ORF">TSG867_LOCUS27800</name>
</gene>
<evidence type="ECO:0000313" key="8">
    <source>
        <dbReference type="EMBL" id="CAF3762579.1"/>
    </source>
</evidence>
<feature type="domain" description="Homeobox" evidence="5">
    <location>
        <begin position="3"/>
        <end position="63"/>
    </location>
</feature>
<keyword evidence="3 4" id="KW-0539">Nucleus</keyword>
<dbReference type="GO" id="GO:0006355">
    <property type="term" value="P:regulation of DNA-templated transcription"/>
    <property type="evidence" value="ECO:0007669"/>
    <property type="project" value="InterPro"/>
</dbReference>
<organism evidence="6 12">
    <name type="scientific">Rotaria socialis</name>
    <dbReference type="NCBI Taxonomy" id="392032"/>
    <lineage>
        <taxon>Eukaryota</taxon>
        <taxon>Metazoa</taxon>
        <taxon>Spiralia</taxon>
        <taxon>Gnathifera</taxon>
        <taxon>Rotifera</taxon>
        <taxon>Eurotatoria</taxon>
        <taxon>Bdelloidea</taxon>
        <taxon>Philodinida</taxon>
        <taxon>Philodinidae</taxon>
        <taxon>Rotaria</taxon>
    </lineage>
</organism>
<evidence type="ECO:0000256" key="1">
    <source>
        <dbReference type="ARBA" id="ARBA00023125"/>
    </source>
</evidence>
<sequence length="139" mass="15816">MSSSKKNSRQPLNTRQRSILIMFYEQNPYPSTIERQQLVQMTGRTLKQIQDWFSNRRRNDPNLVSGKLVYTSLPPPPPPPPLSSLSMPPIYYYTPAAPPSTSNVCPCCYLAQSSPINDHSIYSPCATFYYPSSNHTFHS</sequence>
<evidence type="ECO:0000313" key="6">
    <source>
        <dbReference type="EMBL" id="CAF3300592.1"/>
    </source>
</evidence>
<dbReference type="Proteomes" id="UP000663848">
    <property type="component" value="Unassembled WGS sequence"/>
</dbReference>
<evidence type="ECO:0000313" key="12">
    <source>
        <dbReference type="Proteomes" id="UP000663833"/>
    </source>
</evidence>
<dbReference type="Proteomes" id="UP000663862">
    <property type="component" value="Unassembled WGS sequence"/>
</dbReference>
<dbReference type="EMBL" id="CAJNYD010000829">
    <property type="protein sequence ID" value="CAF3300592.1"/>
    <property type="molecule type" value="Genomic_DNA"/>
</dbReference>
<dbReference type="InterPro" id="IPR001356">
    <property type="entry name" value="HD"/>
</dbReference>
<evidence type="ECO:0000313" key="11">
    <source>
        <dbReference type="EMBL" id="CAF4637223.1"/>
    </source>
</evidence>
<dbReference type="InterPro" id="IPR008422">
    <property type="entry name" value="KN_HD"/>
</dbReference>
<dbReference type="SMART" id="SM00389">
    <property type="entry name" value="HOX"/>
    <property type="match status" value="1"/>
</dbReference>
<dbReference type="GO" id="GO:0005634">
    <property type="term" value="C:nucleus"/>
    <property type="evidence" value="ECO:0007669"/>
    <property type="project" value="UniProtKB-SubCell"/>
</dbReference>
<comment type="subcellular location">
    <subcellularLocation>
        <location evidence="4">Nucleus</location>
    </subcellularLocation>
</comment>
<dbReference type="Pfam" id="PF05920">
    <property type="entry name" value="Homeobox_KN"/>
    <property type="match status" value="1"/>
</dbReference>
<evidence type="ECO:0000313" key="7">
    <source>
        <dbReference type="EMBL" id="CAF3600121.1"/>
    </source>
</evidence>
<dbReference type="Proteomes" id="UP000663869">
    <property type="component" value="Unassembled WGS sequence"/>
</dbReference>
<dbReference type="InterPro" id="IPR009057">
    <property type="entry name" value="Homeodomain-like_sf"/>
</dbReference>
<dbReference type="EMBL" id="CAJOBO010002282">
    <property type="protein sequence ID" value="CAF4442221.1"/>
    <property type="molecule type" value="Genomic_DNA"/>
</dbReference>
<evidence type="ECO:0000256" key="2">
    <source>
        <dbReference type="ARBA" id="ARBA00023155"/>
    </source>
</evidence>
<keyword evidence="2 4" id="KW-0371">Homeobox</keyword>
<dbReference type="PROSITE" id="PS50071">
    <property type="entry name" value="HOMEOBOX_2"/>
    <property type="match status" value="1"/>
</dbReference>
<dbReference type="Proteomes" id="UP000663872">
    <property type="component" value="Unassembled WGS sequence"/>
</dbReference>
<dbReference type="EMBL" id="CAJNYT010005632">
    <property type="protein sequence ID" value="CAF3762579.1"/>
    <property type="molecule type" value="Genomic_DNA"/>
</dbReference>
<evidence type="ECO:0000256" key="3">
    <source>
        <dbReference type="ARBA" id="ARBA00023242"/>
    </source>
</evidence>
<comment type="caution">
    <text evidence="6">The sequence shown here is derived from an EMBL/GenBank/DDBJ whole genome shotgun (WGS) entry which is preliminary data.</text>
</comment>
<dbReference type="EMBL" id="CAJNYU010002769">
    <property type="protein sequence ID" value="CAF3600121.1"/>
    <property type="molecule type" value="Genomic_DNA"/>
</dbReference>